<sequence length="145" mass="16035">MSEIALMANTAATIFMVGLIWFVQRVHYPLLGHVEVDQQISIGAEHQRRTGQVVGLPMAVEGVSTLVLLVDRPDQVTWWLPWIGAILLAVSLGSTIFLSVPLHQKMVSHPNAEIGRKLVATNWPRTISWSLRGVICIAMCAQVMQ</sequence>
<dbReference type="EMBL" id="CAFBPS010000250">
    <property type="protein sequence ID" value="CAB5038406.1"/>
    <property type="molecule type" value="Genomic_DNA"/>
</dbReference>
<evidence type="ECO:0000256" key="1">
    <source>
        <dbReference type="SAM" id="Phobius"/>
    </source>
</evidence>
<dbReference type="EMBL" id="CAEZYH010000078">
    <property type="protein sequence ID" value="CAB4727231.1"/>
    <property type="molecule type" value="Genomic_DNA"/>
</dbReference>
<name>A0A6J6V0W9_9ZZZZ</name>
<dbReference type="AlphaFoldDB" id="A0A6J6V0W9"/>
<dbReference type="EMBL" id="CAFBLJ010000021">
    <property type="protein sequence ID" value="CAB4863462.1"/>
    <property type="molecule type" value="Genomic_DNA"/>
</dbReference>
<feature type="transmembrane region" description="Helical" evidence="1">
    <location>
        <begin position="6"/>
        <end position="23"/>
    </location>
</feature>
<organism evidence="3">
    <name type="scientific">freshwater metagenome</name>
    <dbReference type="NCBI Taxonomy" id="449393"/>
    <lineage>
        <taxon>unclassified sequences</taxon>
        <taxon>metagenomes</taxon>
        <taxon>ecological metagenomes</taxon>
    </lineage>
</organism>
<reference evidence="3" key="1">
    <citation type="submission" date="2020-05" db="EMBL/GenBank/DDBJ databases">
        <authorList>
            <person name="Chiriac C."/>
            <person name="Salcher M."/>
            <person name="Ghai R."/>
            <person name="Kavagutti S V."/>
        </authorList>
    </citation>
    <scope>NUCLEOTIDE SEQUENCE</scope>
</reference>
<evidence type="ECO:0000313" key="4">
    <source>
        <dbReference type="EMBL" id="CAB4863462.1"/>
    </source>
</evidence>
<accession>A0A6J6V0W9</accession>
<keyword evidence="1" id="KW-0472">Membrane</keyword>
<evidence type="ECO:0000313" key="3">
    <source>
        <dbReference type="EMBL" id="CAB4765224.1"/>
    </source>
</evidence>
<proteinExistence type="predicted"/>
<gene>
    <name evidence="2" type="ORF">UFOPK2658_01467</name>
    <name evidence="3" type="ORF">UFOPK2880_00414</name>
    <name evidence="4" type="ORF">UFOPK3304_00591</name>
    <name evidence="5" type="ORF">UFOPK4134_01904</name>
</gene>
<protein>
    <submittedName>
        <fullName evidence="3">Unannotated protein</fullName>
    </submittedName>
</protein>
<keyword evidence="1" id="KW-0812">Transmembrane</keyword>
<keyword evidence="1" id="KW-1133">Transmembrane helix</keyword>
<dbReference type="EMBL" id="CAEZZP010000015">
    <property type="protein sequence ID" value="CAB4765224.1"/>
    <property type="molecule type" value="Genomic_DNA"/>
</dbReference>
<evidence type="ECO:0000313" key="2">
    <source>
        <dbReference type="EMBL" id="CAB4727231.1"/>
    </source>
</evidence>
<feature type="transmembrane region" description="Helical" evidence="1">
    <location>
        <begin position="76"/>
        <end position="100"/>
    </location>
</feature>
<evidence type="ECO:0000313" key="5">
    <source>
        <dbReference type="EMBL" id="CAB5038406.1"/>
    </source>
</evidence>